<proteinExistence type="predicted"/>
<feature type="compositionally biased region" description="Basic and acidic residues" evidence="1">
    <location>
        <begin position="14"/>
        <end position="23"/>
    </location>
</feature>
<dbReference type="EMBL" id="QWEH01000001">
    <property type="protein sequence ID" value="RHW35505.1"/>
    <property type="molecule type" value="Genomic_DNA"/>
</dbReference>
<comment type="caution">
    <text evidence="3">The sequence shown here is derived from an EMBL/GenBank/DDBJ whole genome shotgun (WGS) entry which is preliminary data.</text>
</comment>
<evidence type="ECO:0000256" key="1">
    <source>
        <dbReference type="SAM" id="MobiDB-lite"/>
    </source>
</evidence>
<evidence type="ECO:0000313" key="3">
    <source>
        <dbReference type="EMBL" id="RHW35505.1"/>
    </source>
</evidence>
<dbReference type="SUPFAM" id="SSF53448">
    <property type="entry name" value="Nucleotide-diphospho-sugar transferases"/>
    <property type="match status" value="1"/>
</dbReference>
<dbReference type="Pfam" id="PF00535">
    <property type="entry name" value="Glycos_transf_2"/>
    <property type="match status" value="1"/>
</dbReference>
<dbReference type="PANTHER" id="PTHR43685">
    <property type="entry name" value="GLYCOSYLTRANSFERASE"/>
    <property type="match status" value="1"/>
</dbReference>
<name>A0A417YNZ6_9BACI</name>
<feature type="domain" description="Glycosyltransferase 2-like" evidence="2">
    <location>
        <begin position="281"/>
        <end position="398"/>
    </location>
</feature>
<dbReference type="InterPro" id="IPR001173">
    <property type="entry name" value="Glyco_trans_2-like"/>
</dbReference>
<reference evidence="3 4" key="1">
    <citation type="journal article" date="2007" name="Int. J. Syst. Evol. Microbiol.">
        <title>Oceanobacillus profundus sp. nov., isolated from a deep-sea sediment core.</title>
        <authorList>
            <person name="Kim Y.G."/>
            <person name="Choi D.H."/>
            <person name="Hyun S."/>
            <person name="Cho B.C."/>
        </authorList>
    </citation>
    <scope>NUCLEOTIDE SEQUENCE [LARGE SCALE GENOMIC DNA]</scope>
    <source>
        <strain evidence="3 4">DSM 18246</strain>
    </source>
</reference>
<feature type="region of interest" description="Disordered" evidence="1">
    <location>
        <begin position="1"/>
        <end position="24"/>
    </location>
</feature>
<dbReference type="CDD" id="cd00761">
    <property type="entry name" value="Glyco_tranf_GTA_type"/>
    <property type="match status" value="1"/>
</dbReference>
<dbReference type="InterPro" id="IPR029044">
    <property type="entry name" value="Nucleotide-diphossugar_trans"/>
</dbReference>
<evidence type="ECO:0000259" key="2">
    <source>
        <dbReference type="Pfam" id="PF00535"/>
    </source>
</evidence>
<keyword evidence="3" id="KW-0808">Transferase</keyword>
<dbReference type="PANTHER" id="PTHR43685:SF2">
    <property type="entry name" value="GLYCOSYLTRANSFERASE 2-LIKE DOMAIN-CONTAINING PROTEIN"/>
    <property type="match status" value="1"/>
</dbReference>
<dbReference type="InterPro" id="IPR050834">
    <property type="entry name" value="Glycosyltransf_2"/>
</dbReference>
<dbReference type="GO" id="GO:0016740">
    <property type="term" value="F:transferase activity"/>
    <property type="evidence" value="ECO:0007669"/>
    <property type="project" value="UniProtKB-KW"/>
</dbReference>
<gene>
    <name evidence="3" type="ORF">D1B32_02455</name>
</gene>
<keyword evidence="4" id="KW-1185">Reference proteome</keyword>
<evidence type="ECO:0000313" key="4">
    <source>
        <dbReference type="Proteomes" id="UP000285456"/>
    </source>
</evidence>
<dbReference type="Gene3D" id="3.90.550.10">
    <property type="entry name" value="Spore Coat Polysaccharide Biosynthesis Protein SpsA, Chain A"/>
    <property type="match status" value="1"/>
</dbReference>
<dbReference type="AlphaFoldDB" id="A0A417YNZ6"/>
<sequence>MNMHGRRAGYMMKKQTEMNKPEEQNTALADQLAELEADLEKKLAKKKAKQQSLMEYKREFMQAQHLIKKLAKYKREGKSLIRSIPAYALGRRNIKQVYSKAYKRKHAENQLKKYKKHLYDLGFIEKALADLQQLLVTTDNNYLKKAIAWELALWYANKLTKDSASMALKYIAISMDKENNQETLRKAAILKAESYELLGEQEKGMRLITNLLVSDKHADLYVAAANLERTIEGRIEWINKCLALYELQEITLSPDAGTGAYYRLRTNPIQRKHAADGPKVSIIIPAYNSESGIRVAVESMLAQTWDNLEILVVDDCSTDDTAKVIAEYATMDERVKQLTTPKNSGPYIARNIALQQATGEFVTINDADDWSHPEKIERQMNHLMEQKDIIANTSEHARLTEELKPYRRGMPGRYIFSNMSSIMFRREPVLEKVGYWDRVRFAADSEFKNRLIAVFGKEAVVDLKTGPLSFPMQSSGSLTASSAFGYNGFLMGARKEYAESYRFYHNQTDTFYMPIQPEIKRYPVPEPMWPEREEKQLGKRHFDIVFISDLRSKPNQYIVLQIKALQEMGMRTGLIQMGQYDLKMPKAIDHSIRELLDGDSVQMLVYGERISCDILIVNDPAIFEEKQRYVPNLDAKVVRIIINQPPGNRGDKNYDLRRCSRHIEEYTHTKAKWYPISEEVRYNLLENHRKELKSIPLSTENWMSEKSWNQMSFASFIENWLVDENPFKLE</sequence>
<accession>A0A417YNZ6</accession>
<organism evidence="3 4">
    <name type="scientific">Oceanobacillus profundus</name>
    <dbReference type="NCBI Taxonomy" id="372463"/>
    <lineage>
        <taxon>Bacteria</taxon>
        <taxon>Bacillati</taxon>
        <taxon>Bacillota</taxon>
        <taxon>Bacilli</taxon>
        <taxon>Bacillales</taxon>
        <taxon>Bacillaceae</taxon>
        <taxon>Oceanobacillus</taxon>
    </lineage>
</organism>
<dbReference type="Proteomes" id="UP000285456">
    <property type="component" value="Unassembled WGS sequence"/>
</dbReference>
<protein>
    <submittedName>
        <fullName evidence="3">Glycosyltransferase family 2 protein</fullName>
    </submittedName>
</protein>